<feature type="region of interest" description="Disordered" evidence="9">
    <location>
        <begin position="20"/>
        <end position="79"/>
    </location>
</feature>
<dbReference type="Proteomes" id="UP000606974">
    <property type="component" value="Unassembled WGS sequence"/>
</dbReference>
<evidence type="ECO:0000256" key="5">
    <source>
        <dbReference type="ARBA" id="ARBA00024741"/>
    </source>
</evidence>
<evidence type="ECO:0000256" key="2">
    <source>
        <dbReference type="ARBA" id="ARBA00020672"/>
    </source>
</evidence>
<evidence type="ECO:0000256" key="8">
    <source>
        <dbReference type="PIRSR" id="PIRSR022950-1"/>
    </source>
</evidence>
<dbReference type="EMBL" id="JAACFV010000027">
    <property type="protein sequence ID" value="KAF7510698.1"/>
    <property type="molecule type" value="Genomic_DNA"/>
</dbReference>
<evidence type="ECO:0000256" key="4">
    <source>
        <dbReference type="ARBA" id="ARBA00022801"/>
    </source>
</evidence>
<feature type="region of interest" description="Disordered" evidence="9">
    <location>
        <begin position="293"/>
        <end position="315"/>
    </location>
</feature>
<evidence type="ECO:0000256" key="1">
    <source>
        <dbReference type="ARBA" id="ARBA00008645"/>
    </source>
</evidence>
<dbReference type="SUPFAM" id="SSF53474">
    <property type="entry name" value="alpha/beta-Hydrolases"/>
    <property type="match status" value="1"/>
</dbReference>
<dbReference type="GO" id="GO:0051723">
    <property type="term" value="F:protein methylesterase activity"/>
    <property type="evidence" value="ECO:0007669"/>
    <property type="project" value="UniProtKB-EC"/>
</dbReference>
<dbReference type="EC" id="3.1.1.-" evidence="7"/>
<feature type="compositionally biased region" description="Polar residues" evidence="9">
    <location>
        <begin position="294"/>
        <end position="315"/>
    </location>
</feature>
<dbReference type="InterPro" id="IPR000073">
    <property type="entry name" value="AB_hydrolase_1"/>
</dbReference>
<dbReference type="Gene3D" id="3.40.50.1820">
    <property type="entry name" value="alpha/beta hydrolase"/>
    <property type="match status" value="1"/>
</dbReference>
<keyword evidence="12" id="KW-1185">Reference proteome</keyword>
<comment type="function">
    <text evidence="5">Demethylates proteins that have been reversibly carboxymethylated. Demethylates the phosphatase PP2A catalytic subunit.</text>
</comment>
<evidence type="ECO:0000256" key="7">
    <source>
        <dbReference type="PIRNR" id="PIRNR022950"/>
    </source>
</evidence>
<proteinExistence type="inferred from homology"/>
<feature type="active site" evidence="8">
    <location>
        <position position="209"/>
    </location>
</feature>
<comment type="catalytic activity">
    <reaction evidence="6">
        <text>[phosphatase 2A protein]-C-terminal L-leucine methyl ester + H2O = [phosphatase 2A protein]-C-terminal L-leucine + methanol + H(+)</text>
        <dbReference type="Rhea" id="RHEA:48548"/>
        <dbReference type="Rhea" id="RHEA-COMP:12134"/>
        <dbReference type="Rhea" id="RHEA-COMP:12135"/>
        <dbReference type="ChEBI" id="CHEBI:15377"/>
        <dbReference type="ChEBI" id="CHEBI:15378"/>
        <dbReference type="ChEBI" id="CHEBI:17790"/>
        <dbReference type="ChEBI" id="CHEBI:90516"/>
        <dbReference type="ChEBI" id="CHEBI:90517"/>
        <dbReference type="EC" id="3.1.1.89"/>
    </reaction>
</comment>
<dbReference type="PANTHER" id="PTHR14189">
    <property type="entry name" value="PROTEIN PHOSPHATASE METHYLESTERASE-1 RELATED"/>
    <property type="match status" value="1"/>
</dbReference>
<evidence type="ECO:0000256" key="6">
    <source>
        <dbReference type="ARBA" id="ARBA00049203"/>
    </source>
</evidence>
<feature type="domain" description="AB hydrolase-1" evidence="10">
    <location>
        <begin position="118"/>
        <end position="391"/>
    </location>
</feature>
<dbReference type="AlphaFoldDB" id="A0A8H7AKA3"/>
<name>A0A8H7AKA3_9EURO</name>
<evidence type="ECO:0000313" key="12">
    <source>
        <dbReference type="Proteomes" id="UP000606974"/>
    </source>
</evidence>
<protein>
    <recommendedName>
        <fullName evidence="2 7">Protein phosphatase methylesterase 1</fullName>
        <shortName evidence="7">PME-1</shortName>
        <ecNumber evidence="7">3.1.1.-</ecNumber>
    </recommendedName>
</protein>
<reference evidence="11" key="1">
    <citation type="submission" date="2020-02" db="EMBL/GenBank/DDBJ databases">
        <authorList>
            <person name="Palmer J.M."/>
        </authorList>
    </citation>
    <scope>NUCLEOTIDE SEQUENCE</scope>
    <source>
        <strain evidence="11">EPUS1.4</strain>
        <tissue evidence="11">Thallus</tissue>
    </source>
</reference>
<dbReference type="FunFam" id="3.40.50.1820:FF:000186">
    <property type="entry name" value="Protein phosphatase methylesterase 1"/>
    <property type="match status" value="1"/>
</dbReference>
<evidence type="ECO:0000259" key="10">
    <source>
        <dbReference type="Pfam" id="PF12697"/>
    </source>
</evidence>
<feature type="active site" evidence="8">
    <location>
        <position position="378"/>
    </location>
</feature>
<feature type="active site" evidence="8">
    <location>
        <position position="235"/>
    </location>
</feature>
<dbReference type="PANTHER" id="PTHR14189:SF0">
    <property type="entry name" value="PROTEIN PHOSPHATASE METHYLESTERASE 1"/>
    <property type="match status" value="1"/>
</dbReference>
<comment type="similarity">
    <text evidence="1 7">Belongs to the AB hydrolase superfamily.</text>
</comment>
<dbReference type="InterPro" id="IPR016812">
    <property type="entry name" value="PPase_methylesterase_euk"/>
</dbReference>
<gene>
    <name evidence="11" type="ORF">GJ744_006064</name>
</gene>
<dbReference type="Pfam" id="PF12697">
    <property type="entry name" value="Abhydrolase_6"/>
    <property type="match status" value="1"/>
</dbReference>
<organism evidence="11 12">
    <name type="scientific">Endocarpon pusillum</name>
    <dbReference type="NCBI Taxonomy" id="364733"/>
    <lineage>
        <taxon>Eukaryota</taxon>
        <taxon>Fungi</taxon>
        <taxon>Dikarya</taxon>
        <taxon>Ascomycota</taxon>
        <taxon>Pezizomycotina</taxon>
        <taxon>Eurotiomycetes</taxon>
        <taxon>Chaetothyriomycetidae</taxon>
        <taxon>Verrucariales</taxon>
        <taxon>Verrucariaceae</taxon>
        <taxon>Endocarpon</taxon>
    </lineage>
</organism>
<evidence type="ECO:0000256" key="3">
    <source>
        <dbReference type="ARBA" id="ARBA00022487"/>
    </source>
</evidence>
<dbReference type="PIRSF" id="PIRSF022950">
    <property type="entry name" value="PPase_methylesterase_euk"/>
    <property type="match status" value="1"/>
</dbReference>
<dbReference type="OrthoDB" id="194865at2759"/>
<accession>A0A8H7AKA3</accession>
<dbReference type="InterPro" id="IPR029058">
    <property type="entry name" value="AB_hydrolase_fold"/>
</dbReference>
<keyword evidence="4 7" id="KW-0378">Hydrolase</keyword>
<keyword evidence="3 7" id="KW-0719">Serine esterase</keyword>
<sequence length="422" mass="45782">MMSELQRSFAKAQLAKLPPEAPLIFDEREEDEEYADDTRNRSASDSSASSTGTIVPSPTKHLFERPKSSKPPPASRSSPLEWSEFFETELYLERQRAATKIIHHAYLSPPSSSGPLFVTHHGAGSSGLSFACFAAEILKAIPTAGVLSLDARGHGRTQVEKPKAEDDDQTETIDLSLETLSSDLAGVVQATQRRMSWSALPDIVLIGHSLGGAVVVDLADKGLLGSTVLGYAVLDVVEGSAMEALAHMETYLSSRPSSFPSLASAIEWHTRSRTIRNSFSARVSVPSLLLPVTTEPNPSSSHPQNTATKTTTSYTWRTPLPPTQPYWPTWFEKLSSKFLASRGAKLLLLAGTDRLDKDLMIGQMQGKYQLHVFPDAGHFLHEDQPAKVAAVVAEFWRRNDRAALVLPPKVGDGLKGGGKGEG</sequence>
<evidence type="ECO:0000256" key="9">
    <source>
        <dbReference type="SAM" id="MobiDB-lite"/>
    </source>
</evidence>
<evidence type="ECO:0000313" key="11">
    <source>
        <dbReference type="EMBL" id="KAF7510698.1"/>
    </source>
</evidence>
<comment type="caution">
    <text evidence="11">The sequence shown here is derived from an EMBL/GenBank/DDBJ whole genome shotgun (WGS) entry which is preliminary data.</text>
</comment>